<evidence type="ECO:0000313" key="8">
    <source>
        <dbReference type="Proteomes" id="UP000501058"/>
    </source>
</evidence>
<proteinExistence type="predicted"/>
<keyword evidence="4 5" id="KW-0472">Membrane</keyword>
<dbReference type="RefSeq" id="WP_166235446.1">
    <property type="nucleotide sequence ID" value="NZ_CP049865.1"/>
</dbReference>
<sequence length="323" mass="34249">MAMMTPLISFFHPERLWLLLLIPVLLVVYYALVRRSAQRSRRFGIDNLDRVLPKQASWKRHIAVFAAIGSLASLTVAFSQPKDSVNVPRERATIVVAIDVSRSMEATDIDPNRLVAAKAAAQNFLGMLPRGFNVSLVAFAGSSSIIVPPTPDRGLVGRAIENLALAPSTAIGEGIYSSLDAMALVPPDPNRPDEPTPGAIVLLSDGFTNIGRSSAAAARDSKAAGYPIYTIAYGTPNGYVVSNGRREPVPVNTAELATVARESGGEAFKAGSANELQKVYASIASSVGYEKVDQEVTELYAGIALGFAILASLAVASLAARWP</sequence>
<dbReference type="Gene3D" id="3.40.50.410">
    <property type="entry name" value="von Willebrand factor, type A domain"/>
    <property type="match status" value="1"/>
</dbReference>
<evidence type="ECO:0000259" key="6">
    <source>
        <dbReference type="PROSITE" id="PS50234"/>
    </source>
</evidence>
<gene>
    <name evidence="7" type="ORF">G7070_17180</name>
</gene>
<feature type="transmembrane region" description="Helical" evidence="5">
    <location>
        <begin position="299"/>
        <end position="320"/>
    </location>
</feature>
<dbReference type="InterPro" id="IPR002035">
    <property type="entry name" value="VWF_A"/>
</dbReference>
<dbReference type="PROSITE" id="PS50234">
    <property type="entry name" value="VWFA"/>
    <property type="match status" value="1"/>
</dbReference>
<evidence type="ECO:0000256" key="5">
    <source>
        <dbReference type="SAM" id="Phobius"/>
    </source>
</evidence>
<evidence type="ECO:0000256" key="3">
    <source>
        <dbReference type="ARBA" id="ARBA00022989"/>
    </source>
</evidence>
<evidence type="ECO:0000256" key="4">
    <source>
        <dbReference type="ARBA" id="ARBA00023136"/>
    </source>
</evidence>
<organism evidence="7 8">
    <name type="scientific">Propioniciclava coleopterorum</name>
    <dbReference type="NCBI Taxonomy" id="2714937"/>
    <lineage>
        <taxon>Bacteria</taxon>
        <taxon>Bacillati</taxon>
        <taxon>Actinomycetota</taxon>
        <taxon>Actinomycetes</taxon>
        <taxon>Propionibacteriales</taxon>
        <taxon>Propionibacteriaceae</taxon>
        <taxon>Propioniciclava</taxon>
    </lineage>
</organism>
<dbReference type="Pfam" id="PF07584">
    <property type="entry name" value="BatA"/>
    <property type="match status" value="1"/>
</dbReference>
<dbReference type="EMBL" id="CP049865">
    <property type="protein sequence ID" value="QIK74044.1"/>
    <property type="molecule type" value="Genomic_DNA"/>
</dbReference>
<dbReference type="SUPFAM" id="SSF53300">
    <property type="entry name" value="vWA-like"/>
    <property type="match status" value="1"/>
</dbReference>
<dbReference type="InterPro" id="IPR050768">
    <property type="entry name" value="UPF0353/GerABKA_families"/>
</dbReference>
<dbReference type="InterPro" id="IPR036465">
    <property type="entry name" value="vWFA_dom_sf"/>
</dbReference>
<dbReference type="InterPro" id="IPR024163">
    <property type="entry name" value="Aerotolerance_reg_N"/>
</dbReference>
<protein>
    <submittedName>
        <fullName evidence="7">VWA domain-containing protein</fullName>
    </submittedName>
</protein>
<evidence type="ECO:0000256" key="1">
    <source>
        <dbReference type="ARBA" id="ARBA00022475"/>
    </source>
</evidence>
<evidence type="ECO:0000313" key="7">
    <source>
        <dbReference type="EMBL" id="QIK74044.1"/>
    </source>
</evidence>
<dbReference type="Pfam" id="PF13519">
    <property type="entry name" value="VWA_2"/>
    <property type="match status" value="1"/>
</dbReference>
<reference evidence="7 8" key="1">
    <citation type="submission" date="2020-03" db="EMBL/GenBank/DDBJ databases">
        <title>Propioniciclava sp. nov., isolated from Hydrophilus acuminatus.</title>
        <authorList>
            <person name="Hyun D.-W."/>
            <person name="Bae J.-W."/>
        </authorList>
    </citation>
    <scope>NUCLEOTIDE SEQUENCE [LARGE SCALE GENOMIC DNA]</scope>
    <source>
        <strain evidence="7 8">HDW11</strain>
    </source>
</reference>
<dbReference type="KEGG" id="prv:G7070_17180"/>
<dbReference type="PANTHER" id="PTHR22550:SF5">
    <property type="entry name" value="LEUCINE ZIPPER PROTEIN 4"/>
    <property type="match status" value="1"/>
</dbReference>
<dbReference type="AlphaFoldDB" id="A0A6G7YAW7"/>
<keyword evidence="8" id="KW-1185">Reference proteome</keyword>
<name>A0A6G7YAW7_9ACTN</name>
<keyword evidence="1" id="KW-1003">Cell membrane</keyword>
<evidence type="ECO:0000256" key="2">
    <source>
        <dbReference type="ARBA" id="ARBA00022692"/>
    </source>
</evidence>
<dbReference type="Proteomes" id="UP000501058">
    <property type="component" value="Chromosome"/>
</dbReference>
<feature type="domain" description="VWFA" evidence="6">
    <location>
        <begin position="93"/>
        <end position="283"/>
    </location>
</feature>
<feature type="transmembrane region" description="Helical" evidence="5">
    <location>
        <begin position="16"/>
        <end position="33"/>
    </location>
</feature>
<dbReference type="SMART" id="SM00327">
    <property type="entry name" value="VWA"/>
    <property type="match status" value="1"/>
</dbReference>
<dbReference type="PANTHER" id="PTHR22550">
    <property type="entry name" value="SPORE GERMINATION PROTEIN"/>
    <property type="match status" value="1"/>
</dbReference>
<accession>A0A6G7YAW7</accession>
<keyword evidence="3 5" id="KW-1133">Transmembrane helix</keyword>
<keyword evidence="2 5" id="KW-0812">Transmembrane</keyword>